<organism evidence="3 4">
    <name type="scientific">Pseudomonas frederiksbergensis</name>
    <dbReference type="NCBI Taxonomy" id="104087"/>
    <lineage>
        <taxon>Bacteria</taxon>
        <taxon>Pseudomonadati</taxon>
        <taxon>Pseudomonadota</taxon>
        <taxon>Gammaproteobacteria</taxon>
        <taxon>Pseudomonadales</taxon>
        <taxon>Pseudomonadaceae</taxon>
        <taxon>Pseudomonas</taxon>
    </lineage>
</organism>
<dbReference type="NCBIfam" id="NF004829">
    <property type="entry name" value="PRK06183.1-3"/>
    <property type="match status" value="1"/>
</dbReference>
<dbReference type="GeneID" id="46911865"/>
<evidence type="ECO:0000259" key="2">
    <source>
        <dbReference type="Pfam" id="PF01494"/>
    </source>
</evidence>
<dbReference type="GO" id="GO:0071949">
    <property type="term" value="F:FAD binding"/>
    <property type="evidence" value="ECO:0007669"/>
    <property type="project" value="InterPro"/>
</dbReference>
<dbReference type="SUPFAM" id="SSF51905">
    <property type="entry name" value="FAD/NAD(P)-binding domain"/>
    <property type="match status" value="1"/>
</dbReference>
<evidence type="ECO:0000313" key="3">
    <source>
        <dbReference type="EMBL" id="APC19094.1"/>
    </source>
</evidence>
<dbReference type="RefSeq" id="WP_071555631.1">
    <property type="nucleotide sequence ID" value="NZ_CP017886.1"/>
</dbReference>
<dbReference type="InterPro" id="IPR050631">
    <property type="entry name" value="PheA/TfdB_FAD_monoxygenase"/>
</dbReference>
<accession>A0A1J0ESX8</accession>
<evidence type="ECO:0000313" key="4">
    <source>
        <dbReference type="Proteomes" id="UP000182567"/>
    </source>
</evidence>
<reference evidence="4" key="1">
    <citation type="submission" date="2016-10" db="EMBL/GenBank/DDBJ databases">
        <title>Pseudomonas frederiksbergensis ERGS4:02 complete genome.</title>
        <authorList>
            <person name="Kumar R."/>
            <person name="Acharya V."/>
            <person name="Singh D."/>
        </authorList>
    </citation>
    <scope>NUCLEOTIDE SEQUENCE [LARGE SCALE GENOMIC DNA]</scope>
    <source>
        <strain evidence="4">ERGS4:02</strain>
    </source>
</reference>
<name>A0A1J0ESX8_9PSED</name>
<dbReference type="Pfam" id="PF01494">
    <property type="entry name" value="FAD_binding_3"/>
    <property type="match status" value="1"/>
</dbReference>
<feature type="domain" description="FAD-binding" evidence="2">
    <location>
        <begin position="15"/>
        <end position="349"/>
    </location>
</feature>
<dbReference type="GO" id="GO:0008688">
    <property type="term" value="F:3-(3-hydroxyphenyl)propionate hydroxylase activity"/>
    <property type="evidence" value="ECO:0007669"/>
    <property type="project" value="TreeGrafter"/>
</dbReference>
<dbReference type="PANTHER" id="PTHR43476">
    <property type="entry name" value="3-(3-HYDROXY-PHENYL)PROPIONATE/3-HYDROXYCINNAMIC ACID HYDROXYLASE"/>
    <property type="match status" value="1"/>
</dbReference>
<dbReference type="Proteomes" id="UP000182567">
    <property type="component" value="Chromosome"/>
</dbReference>
<evidence type="ECO:0000256" key="1">
    <source>
        <dbReference type="ARBA" id="ARBA00023002"/>
    </source>
</evidence>
<sequence length="552" mass="61084">MNNNKKVSELPPTVVDVLVVGNGPVGATIAALLGRYGVKTLVLDKTHEVALMPRAIALDNEALRILQLAGLSEDAFEKIAIPEVRMHSPVLGQFGRANTAGCIDGHPKLVTFYQPDLEHAMRSQVSRLKSVTSLGGFELKNLVEEADCVIATVRDQNDHTHSVRAQYVVGADGASSRVRALIDQEFEGQTYAEDWLIVDAKNRHKSAIDHIEFICDPRRPTPHMPAPGGRERWEFMLQPGESREELESPESIARLIAPWINPQELEIERKAVYRFHARCCNKFSRGRIFLAGDAAHITPPFVGQGLVAGLRDGANLAWKLAWVVRGHAAPSVLDTYDVERRPHAQAMINLAKLMGRLVMPRNKIAAFFIHGLMRTLALTPATRRYFEQLDIKPKNIFKHGLFLQHRRGDKLVRGSLFPQAWVRNMQKQVKLSDDALGDNLTLVGFGVDPLSLLTTAQVVSWEKMGGHFLEIRTRGQRSDGSCDFIEDLNHDILPLAAKGTLVVVRPDRIIMHHAPGAEAGSIVRDCMGLLASADAPADSDSITINEPPRLRA</sequence>
<dbReference type="PANTHER" id="PTHR43476:SF3">
    <property type="entry name" value="FAD-BINDING MONOOXYGENASE"/>
    <property type="match status" value="1"/>
</dbReference>
<dbReference type="InterPro" id="IPR036188">
    <property type="entry name" value="FAD/NAD-bd_sf"/>
</dbReference>
<dbReference type="PRINTS" id="PR00420">
    <property type="entry name" value="RNGMNOXGNASE"/>
</dbReference>
<proteinExistence type="predicted"/>
<gene>
    <name evidence="3" type="ORF">BLL42_26610</name>
</gene>
<protein>
    <submittedName>
        <fullName evidence="3">3-(3-hydroxyphenyl)propionate hydroxylase</fullName>
    </submittedName>
</protein>
<dbReference type="Gene3D" id="3.30.70.2450">
    <property type="match status" value="1"/>
</dbReference>
<dbReference type="EMBL" id="CP017886">
    <property type="protein sequence ID" value="APC19094.1"/>
    <property type="molecule type" value="Genomic_DNA"/>
</dbReference>
<keyword evidence="1" id="KW-0560">Oxidoreductase</keyword>
<dbReference type="Gene3D" id="3.50.50.60">
    <property type="entry name" value="FAD/NAD(P)-binding domain"/>
    <property type="match status" value="1"/>
</dbReference>
<dbReference type="OrthoDB" id="8672648at2"/>
<dbReference type="GO" id="GO:0019622">
    <property type="term" value="P:3-(3-hydroxy)phenylpropionate catabolic process"/>
    <property type="evidence" value="ECO:0007669"/>
    <property type="project" value="TreeGrafter"/>
</dbReference>
<dbReference type="AlphaFoldDB" id="A0A1J0ESX8"/>
<dbReference type="InterPro" id="IPR002938">
    <property type="entry name" value="FAD-bd"/>
</dbReference>